<sequence length="191" mass="22034">MLERSATADIGRYQREIEELYAERLKKVGPIEKQQIAVQAELDSEEVQEDAVEKYNEQEDENPTHRSTEEENHPSKNHEQQSKDSIIHIESEENKKNAFQAILDMGAKLFYRPTEIDPKSPLLPSPETPKRKVGGQDSTMYHSFNEFRPSLSSTMNRPKVEEQEDQLAHSVMKVMMKAQKQDHEGAIEELV</sequence>
<organism evidence="2 3">
    <name type="scientific">Strongyloides papillosus</name>
    <name type="common">Intestinal threadworm</name>
    <dbReference type="NCBI Taxonomy" id="174720"/>
    <lineage>
        <taxon>Eukaryota</taxon>
        <taxon>Metazoa</taxon>
        <taxon>Ecdysozoa</taxon>
        <taxon>Nematoda</taxon>
        <taxon>Chromadorea</taxon>
        <taxon>Rhabditida</taxon>
        <taxon>Tylenchina</taxon>
        <taxon>Panagrolaimomorpha</taxon>
        <taxon>Strongyloidoidea</taxon>
        <taxon>Strongyloididae</taxon>
        <taxon>Strongyloides</taxon>
    </lineage>
</organism>
<evidence type="ECO:0000256" key="1">
    <source>
        <dbReference type="SAM" id="MobiDB-lite"/>
    </source>
</evidence>
<keyword evidence="2" id="KW-1185">Reference proteome</keyword>
<name>A0A0N5B5M8_STREA</name>
<dbReference type="AlphaFoldDB" id="A0A0N5B5M8"/>
<dbReference type="WBParaSite" id="SPAL_0000137300.1">
    <property type="protein sequence ID" value="SPAL_0000137300.1"/>
    <property type="gene ID" value="SPAL_0000137300"/>
</dbReference>
<protein>
    <submittedName>
        <fullName evidence="3">CCDC50_N domain-containing protein</fullName>
    </submittedName>
</protein>
<proteinExistence type="predicted"/>
<feature type="region of interest" description="Disordered" evidence="1">
    <location>
        <begin position="115"/>
        <end position="165"/>
    </location>
</feature>
<evidence type="ECO:0000313" key="3">
    <source>
        <dbReference type="WBParaSite" id="SPAL_0000137300.1"/>
    </source>
</evidence>
<accession>A0A0N5B5M8</accession>
<feature type="region of interest" description="Disordered" evidence="1">
    <location>
        <begin position="39"/>
        <end position="92"/>
    </location>
</feature>
<feature type="compositionally biased region" description="Basic and acidic residues" evidence="1">
    <location>
        <begin position="51"/>
        <end position="92"/>
    </location>
</feature>
<dbReference type="Proteomes" id="UP000046392">
    <property type="component" value="Unplaced"/>
</dbReference>
<evidence type="ECO:0000313" key="2">
    <source>
        <dbReference type="Proteomes" id="UP000046392"/>
    </source>
</evidence>
<reference evidence="3" key="1">
    <citation type="submission" date="2017-02" db="UniProtKB">
        <authorList>
            <consortium name="WormBaseParasite"/>
        </authorList>
    </citation>
    <scope>IDENTIFICATION</scope>
</reference>